<gene>
    <name evidence="7" type="ORF">GSONMT00047158001</name>
</gene>
<keyword evidence="3" id="KW-0862">Zinc</keyword>
<name>A0A060XHN3_ONCMY</name>
<dbReference type="PANTHER" id="PTHR34396">
    <property type="entry name" value="OS03G0264950 PROTEIN-RELATED"/>
    <property type="match status" value="1"/>
</dbReference>
<dbReference type="GO" id="GO:0008270">
    <property type="term" value="F:zinc ion binding"/>
    <property type="evidence" value="ECO:0007669"/>
    <property type="project" value="UniProtKB-KW"/>
</dbReference>
<keyword evidence="2 4" id="KW-0863">Zinc-finger</keyword>
<keyword evidence="1" id="KW-0479">Metal-binding</keyword>
<dbReference type="Pfam" id="PF02892">
    <property type="entry name" value="zf-BED"/>
    <property type="match status" value="2"/>
</dbReference>
<feature type="domain" description="BED-type" evidence="6">
    <location>
        <begin position="151"/>
        <end position="202"/>
    </location>
</feature>
<organism evidence="7 8">
    <name type="scientific">Oncorhynchus mykiss</name>
    <name type="common">Rainbow trout</name>
    <name type="synonym">Salmo gairdneri</name>
    <dbReference type="NCBI Taxonomy" id="8022"/>
    <lineage>
        <taxon>Eukaryota</taxon>
        <taxon>Metazoa</taxon>
        <taxon>Chordata</taxon>
        <taxon>Craniata</taxon>
        <taxon>Vertebrata</taxon>
        <taxon>Euteleostomi</taxon>
        <taxon>Actinopterygii</taxon>
        <taxon>Neopterygii</taxon>
        <taxon>Teleostei</taxon>
        <taxon>Protacanthopterygii</taxon>
        <taxon>Salmoniformes</taxon>
        <taxon>Salmonidae</taxon>
        <taxon>Salmoninae</taxon>
        <taxon>Oncorhynchus</taxon>
    </lineage>
</organism>
<dbReference type="GO" id="GO:0006357">
    <property type="term" value="P:regulation of transcription by RNA polymerase II"/>
    <property type="evidence" value="ECO:0007669"/>
    <property type="project" value="TreeGrafter"/>
</dbReference>
<dbReference type="PROSITE" id="PS50808">
    <property type="entry name" value="ZF_BED"/>
    <property type="match status" value="2"/>
</dbReference>
<evidence type="ECO:0000256" key="4">
    <source>
        <dbReference type="PROSITE-ProRule" id="PRU00027"/>
    </source>
</evidence>
<evidence type="ECO:0000313" key="8">
    <source>
        <dbReference type="Proteomes" id="UP000193380"/>
    </source>
</evidence>
<dbReference type="SUPFAM" id="SSF57667">
    <property type="entry name" value="beta-beta-alpha zinc fingers"/>
    <property type="match status" value="2"/>
</dbReference>
<evidence type="ECO:0000256" key="5">
    <source>
        <dbReference type="SAM" id="MobiDB-lite"/>
    </source>
</evidence>
<proteinExistence type="predicted"/>
<evidence type="ECO:0000256" key="1">
    <source>
        <dbReference type="ARBA" id="ARBA00022723"/>
    </source>
</evidence>
<evidence type="ECO:0000313" key="7">
    <source>
        <dbReference type="EMBL" id="CDQ78981.1"/>
    </source>
</evidence>
<sequence>MTEGLAAPVDSLMAPRKRSVVWSFFRAVDEKKVTCLLCLETVLHCGHTTNMLRHLRSKHLNEYSSAAASKDRRSVAADDNSQPMMINSEDYCDVEVALEEQPPEQAASVSDADIASAINGILKAAEDHAVVRDSGAGIVGQGSAGATPSGRKWSSVWTHYERLEEQNRALCLICNEKIQHQSSTSNLLRHLSKRHPDAFARLECHIKKQKTSGVQKTLRRDGDSGPKHTNLSRRIGEVALKQSPGKFPDAFDMMGACEGEVRVLERERELTEALRSAQQQETRALEQQRELLETLRRANTRETSAEKEALETLRRSQEQEARSLQKEREDLQRERVELQMEKERMQREREELECLRREYGQDRSPVQTVDRTTGLFQGDVVQEQEALTALFFQKRARPRFHRRECGCLSSVQLSWNSALVPAVS</sequence>
<dbReference type="SMART" id="SM00614">
    <property type="entry name" value="ZnF_BED"/>
    <property type="match status" value="2"/>
</dbReference>
<feature type="domain" description="BED-type" evidence="6">
    <location>
        <begin position="16"/>
        <end position="66"/>
    </location>
</feature>
<accession>A0A060XHN3</accession>
<dbReference type="PANTHER" id="PTHR34396:SF25">
    <property type="entry name" value="BOUNDARY ELEMENT ASSOCIATED FACTOR"/>
    <property type="match status" value="1"/>
</dbReference>
<protein>
    <recommendedName>
        <fullName evidence="6">BED-type domain-containing protein</fullName>
    </recommendedName>
</protein>
<dbReference type="GO" id="GO:0005634">
    <property type="term" value="C:nucleus"/>
    <property type="evidence" value="ECO:0007669"/>
    <property type="project" value="TreeGrafter"/>
</dbReference>
<dbReference type="AlphaFoldDB" id="A0A060XHN3"/>
<dbReference type="STRING" id="8022.A0A060XHN3"/>
<dbReference type="PaxDb" id="8022-A0A060XHN3"/>
<dbReference type="Proteomes" id="UP000193380">
    <property type="component" value="Unassembled WGS sequence"/>
</dbReference>
<dbReference type="EMBL" id="FR905394">
    <property type="protein sequence ID" value="CDQ78981.1"/>
    <property type="molecule type" value="Genomic_DNA"/>
</dbReference>
<dbReference type="GO" id="GO:1990837">
    <property type="term" value="F:sequence-specific double-stranded DNA binding"/>
    <property type="evidence" value="ECO:0007669"/>
    <property type="project" value="TreeGrafter"/>
</dbReference>
<reference evidence="7" key="2">
    <citation type="submission" date="2014-03" db="EMBL/GenBank/DDBJ databases">
        <authorList>
            <person name="Genoscope - CEA"/>
        </authorList>
    </citation>
    <scope>NUCLEOTIDE SEQUENCE</scope>
</reference>
<dbReference type="InterPro" id="IPR003656">
    <property type="entry name" value="Znf_BED"/>
</dbReference>
<evidence type="ECO:0000259" key="6">
    <source>
        <dbReference type="PROSITE" id="PS50808"/>
    </source>
</evidence>
<dbReference type="InterPro" id="IPR036236">
    <property type="entry name" value="Znf_C2H2_sf"/>
</dbReference>
<feature type="region of interest" description="Disordered" evidence="5">
    <location>
        <begin position="210"/>
        <end position="233"/>
    </location>
</feature>
<dbReference type="InterPro" id="IPR053031">
    <property type="entry name" value="Cuticle_assoc_protein"/>
</dbReference>
<feature type="region of interest" description="Disordered" evidence="5">
    <location>
        <begin position="299"/>
        <end position="329"/>
    </location>
</feature>
<reference evidence="7" key="1">
    <citation type="journal article" date="2014" name="Nat. Commun.">
        <title>The rainbow trout genome provides novel insights into evolution after whole-genome duplication in vertebrates.</title>
        <authorList>
            <person name="Berthelot C."/>
            <person name="Brunet F."/>
            <person name="Chalopin D."/>
            <person name="Juanchich A."/>
            <person name="Bernard M."/>
            <person name="Noel B."/>
            <person name="Bento P."/>
            <person name="Da Silva C."/>
            <person name="Labadie K."/>
            <person name="Alberti A."/>
            <person name="Aury J.M."/>
            <person name="Louis A."/>
            <person name="Dehais P."/>
            <person name="Bardou P."/>
            <person name="Montfort J."/>
            <person name="Klopp C."/>
            <person name="Cabau C."/>
            <person name="Gaspin C."/>
            <person name="Thorgaard G.H."/>
            <person name="Boussaha M."/>
            <person name="Quillet E."/>
            <person name="Guyomard R."/>
            <person name="Galiana D."/>
            <person name="Bobe J."/>
            <person name="Volff J.N."/>
            <person name="Genet C."/>
            <person name="Wincker P."/>
            <person name="Jaillon O."/>
            <person name="Roest Crollius H."/>
            <person name="Guiguen Y."/>
        </authorList>
    </citation>
    <scope>NUCLEOTIDE SEQUENCE [LARGE SCALE GENOMIC DNA]</scope>
</reference>
<evidence type="ECO:0000256" key="2">
    <source>
        <dbReference type="ARBA" id="ARBA00022771"/>
    </source>
</evidence>
<evidence type="ECO:0000256" key="3">
    <source>
        <dbReference type="ARBA" id="ARBA00022833"/>
    </source>
</evidence>